<evidence type="ECO:0000313" key="2">
    <source>
        <dbReference type="Proteomes" id="UP000286415"/>
    </source>
</evidence>
<accession>A0A8T1MSI6</accession>
<organism evidence="1 2">
    <name type="scientific">Clonorchis sinensis</name>
    <name type="common">Chinese liver fluke</name>
    <dbReference type="NCBI Taxonomy" id="79923"/>
    <lineage>
        <taxon>Eukaryota</taxon>
        <taxon>Metazoa</taxon>
        <taxon>Spiralia</taxon>
        <taxon>Lophotrochozoa</taxon>
        <taxon>Platyhelminthes</taxon>
        <taxon>Trematoda</taxon>
        <taxon>Digenea</taxon>
        <taxon>Opisthorchiida</taxon>
        <taxon>Opisthorchiata</taxon>
        <taxon>Opisthorchiidae</taxon>
        <taxon>Clonorchis</taxon>
    </lineage>
</organism>
<comment type="caution">
    <text evidence="1">The sequence shown here is derived from an EMBL/GenBank/DDBJ whole genome shotgun (WGS) entry which is preliminary data.</text>
</comment>
<dbReference type="Proteomes" id="UP000286415">
    <property type="component" value="Unassembled WGS sequence"/>
</dbReference>
<protein>
    <submittedName>
        <fullName evidence="1">Uncharacterized protein</fullName>
    </submittedName>
</protein>
<reference evidence="1 2" key="2">
    <citation type="journal article" date="2021" name="Genomics">
        <title>High-quality reference genome for Clonorchis sinensis.</title>
        <authorList>
            <person name="Young N.D."/>
            <person name="Stroehlein A.J."/>
            <person name="Kinkar L."/>
            <person name="Wang T."/>
            <person name="Sohn W.M."/>
            <person name="Chang B.C.H."/>
            <person name="Kaur P."/>
            <person name="Weisz D."/>
            <person name="Dudchenko O."/>
            <person name="Aiden E.L."/>
            <person name="Korhonen P.K."/>
            <person name="Gasser R.B."/>
        </authorList>
    </citation>
    <scope>NUCLEOTIDE SEQUENCE [LARGE SCALE GENOMIC DNA]</scope>
    <source>
        <strain evidence="1">Cs-k2</strain>
    </source>
</reference>
<evidence type="ECO:0000313" key="1">
    <source>
        <dbReference type="EMBL" id="KAG5451721.1"/>
    </source>
</evidence>
<keyword evidence="2" id="KW-1185">Reference proteome</keyword>
<dbReference type="EMBL" id="NIRI02000042">
    <property type="protein sequence ID" value="KAG5451721.1"/>
    <property type="molecule type" value="Genomic_DNA"/>
</dbReference>
<gene>
    <name evidence="1" type="ORF">CSKR_201500</name>
</gene>
<proteinExistence type="predicted"/>
<sequence length="129" mass="13961">MVATIVMSFISLSAINHRHIEATLVVPLSPLCSSFFWRASGDCTGSLSCSMDAHHADDQIPSFHSNTVSSLIAKSLFLSSNIRPTFRSSFPAVSPLFGLMAPSPSYSVLTPVNQIKLPLSTHMSVSYRC</sequence>
<name>A0A8T1MSI6_CLOSI</name>
<dbReference type="AlphaFoldDB" id="A0A8T1MSI6"/>
<reference evidence="1 2" key="1">
    <citation type="journal article" date="2018" name="Biotechnol. Adv.">
        <title>Improved genomic resources and new bioinformatic workflow for the carcinogenic parasite Clonorchis sinensis: Biotechnological implications.</title>
        <authorList>
            <person name="Wang D."/>
            <person name="Korhonen P.K."/>
            <person name="Gasser R.B."/>
            <person name="Young N.D."/>
        </authorList>
    </citation>
    <scope>NUCLEOTIDE SEQUENCE [LARGE SCALE GENOMIC DNA]</scope>
    <source>
        <strain evidence="1">Cs-k2</strain>
    </source>
</reference>